<protein>
    <submittedName>
        <fullName evidence="1">Sugar ABC transporter permease</fullName>
    </submittedName>
</protein>
<reference evidence="1" key="1">
    <citation type="submission" date="2016-08" db="EMBL/GenBank/DDBJ databases">
        <authorList>
            <person name="Ngugi D.K."/>
            <person name="Miyake S."/>
            <person name="Stingl U."/>
        </authorList>
    </citation>
    <scope>NUCLEOTIDE SEQUENCE</scope>
    <source>
        <strain evidence="1">SCG-B11WGA-EpuloA1</strain>
    </source>
</reference>
<gene>
    <name evidence="1" type="ORF">AN396_02010</name>
</gene>
<comment type="caution">
    <text evidence="1">The sequence shown here is derived from an EMBL/GenBank/DDBJ whole genome shotgun (WGS) entry which is preliminary data.</text>
</comment>
<dbReference type="Proteomes" id="UP000188605">
    <property type="component" value="Unassembled WGS sequence"/>
</dbReference>
<evidence type="ECO:0000313" key="1">
    <source>
        <dbReference type="EMBL" id="ONI42250.1"/>
    </source>
</evidence>
<keyword evidence="2" id="KW-1185">Reference proteome</keyword>
<sequence length="297" mass="33668">MKFYSKNTISSRIFDTLNVLGMCILMVLIIYPFWNQFVLSLNEGADAAKGGIYLWPRKLTLANYQLLFEDDHLIKGVLISIFRVVVCTAVQLFCTGLLSYVVTRPEFSGRKIVRRLFVFTMYFGGGMIPTYLLYARLGLMNSFWVYLLPGLFSAYYMLLISSYMQGVSNSLCESARLDGLSEIGIFTRIMLPICKPVFAAVIIYLAVGHWNSWFDVLIYNPDGDWDTLQVYLRRILLEVEAFSKIQNSAEASNAARNLSVETVRAATTMVVTIPIIIIYPFMQKYFIGGITLGAVKE</sequence>
<accession>A0ACC8XFX1</accession>
<dbReference type="EMBL" id="LJDB01000016">
    <property type="protein sequence ID" value="ONI42250.1"/>
    <property type="molecule type" value="Genomic_DNA"/>
</dbReference>
<evidence type="ECO:0000313" key="2">
    <source>
        <dbReference type="Proteomes" id="UP000188605"/>
    </source>
</evidence>
<proteinExistence type="predicted"/>
<name>A0ACC8XFX1_9FIRM</name>
<organism evidence="1 2">
    <name type="scientific">Candidatus Epulonipiscium fishelsonii</name>
    <dbReference type="NCBI Taxonomy" id="77094"/>
    <lineage>
        <taxon>Bacteria</taxon>
        <taxon>Bacillati</taxon>
        <taxon>Bacillota</taxon>
        <taxon>Clostridia</taxon>
        <taxon>Lachnospirales</taxon>
        <taxon>Lachnospiraceae</taxon>
        <taxon>Candidatus Epulonipiscium</taxon>
    </lineage>
</organism>